<keyword evidence="1 2" id="KW-0808">Transferase</keyword>
<keyword evidence="1" id="KW-0547">Nucleotide-binding</keyword>
<comment type="caution">
    <text evidence="2">The sequence shown here is derived from an EMBL/GenBank/DDBJ whole genome shotgun (WGS) entry which is preliminary data.</text>
</comment>
<evidence type="ECO:0000313" key="2">
    <source>
        <dbReference type="EMBL" id="MDQ0166320.1"/>
    </source>
</evidence>
<accession>A0ABT9W0C9</accession>
<dbReference type="HAMAP" id="MF_01270">
    <property type="entry name" value="AnhMurNAc_kinase"/>
    <property type="match status" value="1"/>
</dbReference>
<dbReference type="RefSeq" id="WP_307394426.1">
    <property type="nucleotide sequence ID" value="NZ_BAAADK010000020.1"/>
</dbReference>
<dbReference type="EMBL" id="JAUSTY010000008">
    <property type="protein sequence ID" value="MDQ0166320.1"/>
    <property type="molecule type" value="Genomic_DNA"/>
</dbReference>
<gene>
    <name evidence="1" type="primary">anmK</name>
    <name evidence="2" type="ORF">J2S11_002224</name>
</gene>
<keyword evidence="1 2" id="KW-0418">Kinase</keyword>
<sequence>MLQTINQILSKEKKLAIGLMSGTSLDGIDVAVLEISHSNSEMDIQLIAFETIPYTQQEKQDILQLCQPSTSTVDKICAWNVKLGHKFAKAATKVVTNAGMDISQIDFVGSHGQTIYHSPDEQATLQIGELAVIAEETGVLTVGDFRPSDMAVGGQGAPLVPFVDYLLFASEEKNRVLLNIGGISNISVLPKKAQPDEIIAFDTGPGNVLLDAIVRIVTEGEKRYDEGGSLASGGRVSQDWLTKMMREDSYLDQDIPKSTGREYYTTQKAQSLYEEGRTQGLSDPDIIATISAYTAHSIADQLYRFVEPVCQIDEIIVSGGGAHNGFILRELEKTTKIQVQIMEDLGFSSDAKEAVAFAVLGYQFLHGLPNTLPSATGARRQVSMGKLAFPLKKSSF</sequence>
<dbReference type="Proteomes" id="UP001235840">
    <property type="component" value="Unassembled WGS sequence"/>
</dbReference>
<comment type="similarity">
    <text evidence="1">Belongs to the anhydro-N-acetylmuramic acid kinase family.</text>
</comment>
<comment type="function">
    <text evidence="1">Catalyzes the specific phosphorylation of 1,6-anhydro-N-acetylmuramic acid (anhMurNAc) with the simultaneous cleavage of the 1,6-anhydro ring, generating MurNAc-6-P. Is required for the utilization of anhMurNAc either imported from the medium or derived from its own cell wall murein, and thus plays a role in cell wall recycling.</text>
</comment>
<reference evidence="2 3" key="1">
    <citation type="submission" date="2023-07" db="EMBL/GenBank/DDBJ databases">
        <title>Genomic Encyclopedia of Type Strains, Phase IV (KMG-IV): sequencing the most valuable type-strain genomes for metagenomic binning, comparative biology and taxonomic classification.</title>
        <authorList>
            <person name="Goeker M."/>
        </authorList>
    </citation>
    <scope>NUCLEOTIDE SEQUENCE [LARGE SCALE GENOMIC DNA]</scope>
    <source>
        <strain evidence="2 3">DSM 12751</strain>
    </source>
</reference>
<evidence type="ECO:0000313" key="3">
    <source>
        <dbReference type="Proteomes" id="UP001235840"/>
    </source>
</evidence>
<keyword evidence="1" id="KW-0067">ATP-binding</keyword>
<organism evidence="2 3">
    <name type="scientific">Caldalkalibacillus horti</name>
    <dbReference type="NCBI Taxonomy" id="77523"/>
    <lineage>
        <taxon>Bacteria</taxon>
        <taxon>Bacillati</taxon>
        <taxon>Bacillota</taxon>
        <taxon>Bacilli</taxon>
        <taxon>Bacillales</taxon>
        <taxon>Bacillaceae</taxon>
        <taxon>Caldalkalibacillus</taxon>
    </lineage>
</organism>
<dbReference type="Pfam" id="PF03702">
    <property type="entry name" value="AnmK"/>
    <property type="match status" value="1"/>
</dbReference>
<keyword evidence="1" id="KW-0119">Carbohydrate metabolism</keyword>
<comment type="catalytic activity">
    <reaction evidence="1">
        <text>1,6-anhydro-N-acetyl-beta-muramate + ATP + H2O = N-acetyl-D-muramate 6-phosphate + ADP + H(+)</text>
        <dbReference type="Rhea" id="RHEA:24952"/>
        <dbReference type="ChEBI" id="CHEBI:15377"/>
        <dbReference type="ChEBI" id="CHEBI:15378"/>
        <dbReference type="ChEBI" id="CHEBI:30616"/>
        <dbReference type="ChEBI" id="CHEBI:58690"/>
        <dbReference type="ChEBI" id="CHEBI:58722"/>
        <dbReference type="ChEBI" id="CHEBI:456216"/>
        <dbReference type="EC" id="2.7.1.170"/>
    </reaction>
</comment>
<evidence type="ECO:0000256" key="1">
    <source>
        <dbReference type="HAMAP-Rule" id="MF_01270"/>
    </source>
</evidence>
<dbReference type="PANTHER" id="PTHR30605">
    <property type="entry name" value="ANHYDRO-N-ACETYLMURAMIC ACID KINASE"/>
    <property type="match status" value="1"/>
</dbReference>
<dbReference type="GO" id="GO:0016301">
    <property type="term" value="F:kinase activity"/>
    <property type="evidence" value="ECO:0007669"/>
    <property type="project" value="UniProtKB-KW"/>
</dbReference>
<comment type="pathway">
    <text evidence="1">Cell wall biogenesis; peptidoglycan recycling.</text>
</comment>
<dbReference type="CDD" id="cd24050">
    <property type="entry name" value="ASKHA_NBD_ANMK"/>
    <property type="match status" value="1"/>
</dbReference>
<keyword evidence="3" id="KW-1185">Reference proteome</keyword>
<dbReference type="Gene3D" id="3.30.420.40">
    <property type="match status" value="2"/>
</dbReference>
<comment type="pathway">
    <text evidence="1">Amino-sugar metabolism; 1,6-anhydro-N-acetylmuramate degradation.</text>
</comment>
<dbReference type="EC" id="2.7.1.170" evidence="1"/>
<dbReference type="InterPro" id="IPR043129">
    <property type="entry name" value="ATPase_NBD"/>
</dbReference>
<proteinExistence type="inferred from homology"/>
<name>A0ABT9W0C9_9BACI</name>
<dbReference type="SUPFAM" id="SSF53067">
    <property type="entry name" value="Actin-like ATPase domain"/>
    <property type="match status" value="1"/>
</dbReference>
<dbReference type="PANTHER" id="PTHR30605:SF0">
    <property type="entry name" value="ANHYDRO-N-ACETYLMURAMIC ACID KINASE"/>
    <property type="match status" value="1"/>
</dbReference>
<protein>
    <recommendedName>
        <fullName evidence="1">Anhydro-N-acetylmuramic acid kinase</fullName>
        <ecNumber evidence="1">2.7.1.170</ecNumber>
    </recommendedName>
    <alternativeName>
        <fullName evidence="1">AnhMurNAc kinase</fullName>
    </alternativeName>
</protein>
<dbReference type="NCBIfam" id="NF007148">
    <property type="entry name" value="PRK09585.3-2"/>
    <property type="match status" value="1"/>
</dbReference>
<feature type="binding site" evidence="1">
    <location>
        <begin position="22"/>
        <end position="29"/>
    </location>
    <ligand>
        <name>ATP</name>
        <dbReference type="ChEBI" id="CHEBI:30616"/>
    </ligand>
</feature>
<dbReference type="InterPro" id="IPR005338">
    <property type="entry name" value="Anhydro_N_Ac-Mur_kinase"/>
</dbReference>